<evidence type="ECO:0000259" key="1">
    <source>
        <dbReference type="PROSITE" id="PS51819"/>
    </source>
</evidence>
<dbReference type="EMBL" id="BAAAPB010000001">
    <property type="protein sequence ID" value="GAA1956158.1"/>
    <property type="molecule type" value="Genomic_DNA"/>
</dbReference>
<dbReference type="InterPro" id="IPR029068">
    <property type="entry name" value="Glyas_Bleomycin-R_OHBP_Dase"/>
</dbReference>
<accession>A0ABP5C377</accession>
<dbReference type="PROSITE" id="PS51819">
    <property type="entry name" value="VOC"/>
    <property type="match status" value="1"/>
</dbReference>
<feature type="domain" description="VOC" evidence="1">
    <location>
        <begin position="2"/>
        <end position="117"/>
    </location>
</feature>
<dbReference type="SUPFAM" id="SSF54593">
    <property type="entry name" value="Glyoxalase/Bleomycin resistance protein/Dihydroxybiphenyl dioxygenase"/>
    <property type="match status" value="1"/>
</dbReference>
<dbReference type="CDD" id="cd06587">
    <property type="entry name" value="VOC"/>
    <property type="match status" value="1"/>
</dbReference>
<comment type="caution">
    <text evidence="2">The sequence shown here is derived from an EMBL/GenBank/DDBJ whole genome shotgun (WGS) entry which is preliminary data.</text>
</comment>
<dbReference type="InterPro" id="IPR037523">
    <property type="entry name" value="VOC_core"/>
</dbReference>
<dbReference type="PANTHER" id="PTHR36113">
    <property type="entry name" value="LYASE, PUTATIVE-RELATED-RELATED"/>
    <property type="match status" value="1"/>
</dbReference>
<dbReference type="Proteomes" id="UP001500571">
    <property type="component" value="Unassembled WGS sequence"/>
</dbReference>
<dbReference type="Pfam" id="PF00903">
    <property type="entry name" value="Glyoxalase"/>
    <property type="match status" value="1"/>
</dbReference>
<reference evidence="3" key="1">
    <citation type="journal article" date="2019" name="Int. J. Syst. Evol. Microbiol.">
        <title>The Global Catalogue of Microorganisms (GCM) 10K type strain sequencing project: providing services to taxonomists for standard genome sequencing and annotation.</title>
        <authorList>
            <consortium name="The Broad Institute Genomics Platform"/>
            <consortium name="The Broad Institute Genome Sequencing Center for Infectious Disease"/>
            <person name="Wu L."/>
            <person name="Ma J."/>
        </authorList>
    </citation>
    <scope>NUCLEOTIDE SEQUENCE [LARGE SCALE GENOMIC DNA]</scope>
    <source>
        <strain evidence="3">JCM 15309</strain>
    </source>
</reference>
<dbReference type="PANTHER" id="PTHR36113:SF3">
    <property type="entry name" value="SLL5075 PROTEIN"/>
    <property type="match status" value="1"/>
</dbReference>
<keyword evidence="3" id="KW-1185">Reference proteome</keyword>
<name>A0ABP5C377_9ACTN</name>
<evidence type="ECO:0000313" key="2">
    <source>
        <dbReference type="EMBL" id="GAA1956158.1"/>
    </source>
</evidence>
<sequence length="119" mass="13651">MKLRHLGLPVVDKARSLQFYARYFEFDPGTAADYPDGTTIVRNADGFDLALHPVAQRASDAGFLHFGFRVSDAEHVRALLERLRVDGVTIVERDEEPDLVSFKCLDPDGWRIEVYWEQR</sequence>
<organism evidence="2 3">
    <name type="scientific">Nocardioides panacihumi</name>
    <dbReference type="NCBI Taxonomy" id="400774"/>
    <lineage>
        <taxon>Bacteria</taxon>
        <taxon>Bacillati</taxon>
        <taxon>Actinomycetota</taxon>
        <taxon>Actinomycetes</taxon>
        <taxon>Propionibacteriales</taxon>
        <taxon>Nocardioidaceae</taxon>
        <taxon>Nocardioides</taxon>
    </lineage>
</organism>
<gene>
    <name evidence="2" type="ORF">GCM10009798_14380</name>
</gene>
<evidence type="ECO:0000313" key="3">
    <source>
        <dbReference type="Proteomes" id="UP001500571"/>
    </source>
</evidence>
<dbReference type="InterPro" id="IPR051332">
    <property type="entry name" value="Fosfomycin_Res_Enzymes"/>
</dbReference>
<dbReference type="RefSeq" id="WP_344043875.1">
    <property type="nucleotide sequence ID" value="NZ_BAAAPB010000001.1"/>
</dbReference>
<protein>
    <recommendedName>
        <fullName evidence="1">VOC domain-containing protein</fullName>
    </recommendedName>
</protein>
<proteinExistence type="predicted"/>
<dbReference type="InterPro" id="IPR004360">
    <property type="entry name" value="Glyas_Fos-R_dOase_dom"/>
</dbReference>
<dbReference type="Gene3D" id="3.10.180.10">
    <property type="entry name" value="2,3-Dihydroxybiphenyl 1,2-Dioxygenase, domain 1"/>
    <property type="match status" value="1"/>
</dbReference>